<dbReference type="EMBL" id="LFMY01000004">
    <property type="protein sequence ID" value="OKL61557.1"/>
    <property type="molecule type" value="Genomic_DNA"/>
</dbReference>
<keyword evidence="6" id="KW-0460">Magnesium</keyword>
<dbReference type="Gene3D" id="2.170.190.11">
    <property type="entry name" value="Molybdopterin biosynthesis moea protein, domain 3"/>
    <property type="match status" value="1"/>
</dbReference>
<name>A0A225B6M3_TALAT</name>
<dbReference type="RefSeq" id="XP_020121678.1">
    <property type="nucleotide sequence ID" value="XM_020266256.1"/>
</dbReference>
<dbReference type="PANTHER" id="PTHR10192:SF30">
    <property type="entry name" value="MOLYBDOPTERIN ADENYLYLTRANSFERASE"/>
    <property type="match status" value="1"/>
</dbReference>
<dbReference type="PANTHER" id="PTHR10192">
    <property type="entry name" value="MOLYBDOPTERIN BIOSYNTHESIS PROTEIN"/>
    <property type="match status" value="1"/>
</dbReference>
<accession>A0A225B6M3</accession>
<dbReference type="SMART" id="SM00852">
    <property type="entry name" value="MoCF_biosynth"/>
    <property type="match status" value="1"/>
</dbReference>
<dbReference type="AlphaFoldDB" id="A0A225B6M3"/>
<evidence type="ECO:0000313" key="8">
    <source>
        <dbReference type="EMBL" id="OKL61557.1"/>
    </source>
</evidence>
<keyword evidence="6" id="KW-0479">Metal-binding</keyword>
<comment type="similarity">
    <text evidence="6">Belongs to the MoeA family.</text>
</comment>
<sequence>MAITYSEAIDIIHNEAAQHRRIFQLASETVPLSRAVNRITRDRHCSSERTPRWDTSAMDGFAVSSTTIQTASREAPVVCRIKETIAAGDVGVTVTAGDDQPVCAEIMTGARFPAISRGEPFNCCVPREDTVVLDNAAGSEERVVHILKPARANQHRRLAGEDFQPGDTIIEAHTVIKPNHIMALASIPCTSVDVLKQPRIAVFSTGSELLTPSCDVDPNYQLVADTNGPYISTALDRLGCEVDFLGIIPDNAAVAADKISYHLMQQRYDMVITTGAVSAGKFDFIPKALEYLGAQVLFHKVAMRPGHPVLFAKFIPERGMRQQPSPTPFFGLPGNPIAAAACLHFLVRPYLRTLLLQDPEEPLLAVVETDPNEDQYQSINEYNNHKVIASFKPDKDIFYPGTRLQISHRSVSVQIVRDYSSAKIRPFLRADCWVHIPRGKESLYAGDQVHVYPMR</sequence>
<dbReference type="OrthoDB" id="6777263at2759"/>
<evidence type="ECO:0000256" key="1">
    <source>
        <dbReference type="ARBA" id="ARBA00005046"/>
    </source>
</evidence>
<comment type="similarity">
    <text evidence="2">In the N-terminal section; belongs to the MoaB/Mog family.</text>
</comment>
<dbReference type="STRING" id="1441469.A0A225B6M3"/>
<feature type="domain" description="MoaB/Mog" evidence="7">
    <location>
        <begin position="201"/>
        <end position="353"/>
    </location>
</feature>
<protein>
    <recommendedName>
        <fullName evidence="4">molybdopterin adenylyltransferase</fullName>
        <ecNumber evidence="4">2.7.7.75</ecNumber>
    </recommendedName>
</protein>
<keyword evidence="9" id="KW-1185">Reference proteome</keyword>
<dbReference type="SUPFAM" id="SSF53218">
    <property type="entry name" value="Molybdenum cofactor biosynthesis proteins"/>
    <property type="match status" value="1"/>
</dbReference>
<dbReference type="SUPFAM" id="SSF63882">
    <property type="entry name" value="MoeA N-terminal region -like"/>
    <property type="match status" value="1"/>
</dbReference>
<dbReference type="InterPro" id="IPR036688">
    <property type="entry name" value="MoeA_C_domain_IV_sf"/>
</dbReference>
<dbReference type="Proteomes" id="UP000214365">
    <property type="component" value="Unassembled WGS sequence"/>
</dbReference>
<dbReference type="UniPathway" id="UPA00344"/>
<dbReference type="GO" id="GO:0005524">
    <property type="term" value="F:ATP binding"/>
    <property type="evidence" value="ECO:0007669"/>
    <property type="project" value="UniProtKB-UniRule"/>
</dbReference>
<comment type="cofactor">
    <cofactor evidence="6">
        <name>Mg(2+)</name>
        <dbReference type="ChEBI" id="CHEBI:18420"/>
    </cofactor>
</comment>
<comment type="pathway">
    <text evidence="1 6">Cofactor biosynthesis; molybdopterin biosynthesis.</text>
</comment>
<dbReference type="CDD" id="cd00887">
    <property type="entry name" value="MoeA"/>
    <property type="match status" value="1"/>
</dbReference>
<reference evidence="8 9" key="1">
    <citation type="submission" date="2015-06" db="EMBL/GenBank/DDBJ databases">
        <title>Talaromyces atroroseus IBT 11181 draft genome.</title>
        <authorList>
            <person name="Rasmussen K.B."/>
            <person name="Rasmussen S."/>
            <person name="Petersen B."/>
            <person name="Sicheritz-Ponten T."/>
            <person name="Mortensen U.H."/>
            <person name="Thrane U."/>
        </authorList>
    </citation>
    <scope>NUCLEOTIDE SEQUENCE [LARGE SCALE GENOMIC DNA]</scope>
    <source>
        <strain evidence="8 9">IBT 11181</strain>
    </source>
</reference>
<dbReference type="InterPro" id="IPR036135">
    <property type="entry name" value="MoeA_linker/N_sf"/>
</dbReference>
<proteinExistence type="inferred from homology"/>
<dbReference type="Pfam" id="PF03453">
    <property type="entry name" value="MoeA_N"/>
    <property type="match status" value="1"/>
</dbReference>
<keyword evidence="5 6" id="KW-0501">Molybdenum cofactor biosynthesis</keyword>
<dbReference type="GO" id="GO:0006777">
    <property type="term" value="P:Mo-molybdopterin cofactor biosynthetic process"/>
    <property type="evidence" value="ECO:0007669"/>
    <property type="project" value="UniProtKB-UniRule"/>
</dbReference>
<comment type="catalytic activity">
    <reaction evidence="6">
        <text>molybdopterin + ATP + H(+) = adenylyl-molybdopterin + diphosphate</text>
        <dbReference type="Rhea" id="RHEA:31331"/>
        <dbReference type="ChEBI" id="CHEBI:15378"/>
        <dbReference type="ChEBI" id="CHEBI:30616"/>
        <dbReference type="ChEBI" id="CHEBI:33019"/>
        <dbReference type="ChEBI" id="CHEBI:58698"/>
        <dbReference type="ChEBI" id="CHEBI:62727"/>
    </reaction>
</comment>
<evidence type="ECO:0000256" key="6">
    <source>
        <dbReference type="RuleBase" id="RU365090"/>
    </source>
</evidence>
<comment type="catalytic activity">
    <reaction evidence="6">
        <text>adenylyl-molybdopterin + molybdate = Mo-molybdopterin + AMP + H(+)</text>
        <dbReference type="Rhea" id="RHEA:35047"/>
        <dbReference type="ChEBI" id="CHEBI:15378"/>
        <dbReference type="ChEBI" id="CHEBI:36264"/>
        <dbReference type="ChEBI" id="CHEBI:62727"/>
        <dbReference type="ChEBI" id="CHEBI:71302"/>
        <dbReference type="ChEBI" id="CHEBI:456215"/>
    </reaction>
</comment>
<dbReference type="GO" id="GO:0005829">
    <property type="term" value="C:cytosol"/>
    <property type="evidence" value="ECO:0007669"/>
    <property type="project" value="TreeGrafter"/>
</dbReference>
<dbReference type="InterPro" id="IPR005110">
    <property type="entry name" value="MoeA_linker/N"/>
</dbReference>
<organism evidence="8 9">
    <name type="scientific">Talaromyces atroroseus</name>
    <dbReference type="NCBI Taxonomy" id="1441469"/>
    <lineage>
        <taxon>Eukaryota</taxon>
        <taxon>Fungi</taxon>
        <taxon>Dikarya</taxon>
        <taxon>Ascomycota</taxon>
        <taxon>Pezizomycotina</taxon>
        <taxon>Eurotiomycetes</taxon>
        <taxon>Eurotiomycetidae</taxon>
        <taxon>Eurotiales</taxon>
        <taxon>Trichocomaceae</taxon>
        <taxon>Talaromyces</taxon>
        <taxon>Talaromyces sect. Trachyspermi</taxon>
    </lineage>
</organism>
<dbReference type="EC" id="2.7.7.75" evidence="4"/>
<comment type="caution">
    <text evidence="8">The sequence shown here is derived from an EMBL/GenBank/DDBJ whole genome shotgun (WGS) entry which is preliminary data.</text>
</comment>
<evidence type="ECO:0000313" key="9">
    <source>
        <dbReference type="Proteomes" id="UP000214365"/>
    </source>
</evidence>
<dbReference type="SUPFAM" id="SSF63867">
    <property type="entry name" value="MoeA C-terminal domain-like"/>
    <property type="match status" value="1"/>
</dbReference>
<dbReference type="Gene3D" id="3.40.980.10">
    <property type="entry name" value="MoaB/Mog-like domain"/>
    <property type="match status" value="1"/>
</dbReference>
<evidence type="ECO:0000256" key="5">
    <source>
        <dbReference type="ARBA" id="ARBA00023150"/>
    </source>
</evidence>
<dbReference type="Pfam" id="PF03454">
    <property type="entry name" value="MoeA_C"/>
    <property type="match status" value="1"/>
</dbReference>
<evidence type="ECO:0000256" key="3">
    <source>
        <dbReference type="ARBA" id="ARBA00008339"/>
    </source>
</evidence>
<dbReference type="NCBIfam" id="TIGR00177">
    <property type="entry name" value="molyb_syn"/>
    <property type="match status" value="1"/>
</dbReference>
<dbReference type="InterPro" id="IPR005111">
    <property type="entry name" value="MoeA_C_domain_IV"/>
</dbReference>
<dbReference type="GO" id="GO:0061598">
    <property type="term" value="F:molybdopterin adenylyltransferase activity"/>
    <property type="evidence" value="ECO:0007669"/>
    <property type="project" value="UniProtKB-UniRule"/>
</dbReference>
<evidence type="ECO:0000259" key="7">
    <source>
        <dbReference type="SMART" id="SM00852"/>
    </source>
</evidence>
<dbReference type="Gene3D" id="2.40.340.10">
    <property type="entry name" value="MoeA, C-terminal, domain IV"/>
    <property type="match status" value="1"/>
</dbReference>
<dbReference type="GeneID" id="31003659"/>
<dbReference type="InterPro" id="IPR038987">
    <property type="entry name" value="MoeA-like"/>
</dbReference>
<dbReference type="Gene3D" id="3.90.105.10">
    <property type="entry name" value="Molybdopterin biosynthesis moea protein, domain 2"/>
    <property type="match status" value="1"/>
</dbReference>
<dbReference type="Pfam" id="PF00994">
    <property type="entry name" value="MoCF_biosynth"/>
    <property type="match status" value="1"/>
</dbReference>
<dbReference type="InterPro" id="IPR001453">
    <property type="entry name" value="MoaB/Mog_dom"/>
</dbReference>
<comment type="similarity">
    <text evidence="3">In the C-terminal section; belongs to the MoeA family.</text>
</comment>
<comment type="function">
    <text evidence="6">Catalyzes two steps in the biosynthesis of the molybdenum cofactor. In the first step, molybdopterin is adenylated. Subsequently, molybdate is inserted into adenylated molybdopterin and AMP is released.</text>
</comment>
<evidence type="ECO:0000256" key="2">
    <source>
        <dbReference type="ARBA" id="ARBA00007589"/>
    </source>
</evidence>
<dbReference type="GO" id="GO:0046872">
    <property type="term" value="F:metal ion binding"/>
    <property type="evidence" value="ECO:0007669"/>
    <property type="project" value="UniProtKB-UniRule"/>
</dbReference>
<gene>
    <name evidence="8" type="ORF">UA08_03904</name>
</gene>
<keyword evidence="6" id="KW-0808">Transferase</keyword>
<dbReference type="InterPro" id="IPR036425">
    <property type="entry name" value="MoaB/Mog-like_dom_sf"/>
</dbReference>
<evidence type="ECO:0000256" key="4">
    <source>
        <dbReference type="ARBA" id="ARBA00012509"/>
    </source>
</evidence>
<dbReference type="GO" id="GO:0061599">
    <property type="term" value="F:molybdopterin molybdotransferase activity"/>
    <property type="evidence" value="ECO:0007669"/>
    <property type="project" value="UniProtKB-UniRule"/>
</dbReference>
<keyword evidence="6" id="KW-0500">Molybdenum</keyword>